<dbReference type="EMBL" id="CP016808">
    <property type="protein sequence ID" value="ANY67665.1"/>
    <property type="molecule type" value="Genomic_DNA"/>
</dbReference>
<accession>A0A1B2DJ17</accession>
<organism evidence="1">
    <name type="scientific">Paenibacillus sp. BIHB 4019</name>
    <dbReference type="NCBI Taxonomy" id="1870819"/>
    <lineage>
        <taxon>Bacteria</taxon>
        <taxon>Bacillati</taxon>
        <taxon>Bacillota</taxon>
        <taxon>Bacilli</taxon>
        <taxon>Bacillales</taxon>
        <taxon>Paenibacillaceae</taxon>
        <taxon>Paenibacillus</taxon>
    </lineage>
</organism>
<name>A0A1B2DJ17_9BACL</name>
<dbReference type="AlphaFoldDB" id="A0A1B2DJ17"/>
<evidence type="ECO:0000313" key="1">
    <source>
        <dbReference type="EMBL" id="ANY67665.1"/>
    </source>
</evidence>
<reference evidence="1" key="1">
    <citation type="submission" date="2016-08" db="EMBL/GenBank/DDBJ databases">
        <title>Complete Genome Seqeunce of Paenibacillus sp. BIHB 4019 from tea rhizoplane.</title>
        <authorList>
            <person name="Thakur R."/>
            <person name="Swarnkar M.K."/>
            <person name="Gulati A."/>
        </authorList>
    </citation>
    <scope>NUCLEOTIDE SEQUENCE [LARGE SCALE GENOMIC DNA]</scope>
    <source>
        <strain evidence="1">BIHB4019</strain>
    </source>
</reference>
<proteinExistence type="predicted"/>
<sequence length="126" mass="14408">MLSLGAKVIIISDHFEQNLPIGEYGYIIAYDRNADNVFDYVVRVPAANRNFLLPDEDVELEDVLLQEEVDRIERESLIDFALATHNEELFMRIMRGEEAAPEAEPAAAEGQSQKDFIRQVNLKAWI</sequence>
<protein>
    <submittedName>
        <fullName evidence="1">ATPase</fullName>
    </submittedName>
</protein>
<dbReference type="RefSeq" id="WP_099518847.1">
    <property type="nucleotide sequence ID" value="NZ_CP016808.1"/>
</dbReference>
<gene>
    <name evidence="1" type="ORF">BBD42_15125</name>
</gene>